<dbReference type="PANTHER" id="PTHR35861">
    <property type="match status" value="1"/>
</dbReference>
<feature type="domain" description="Tail sheath protein C-terminal" evidence="3">
    <location>
        <begin position="284"/>
        <end position="384"/>
    </location>
</feature>
<dbReference type="Pfam" id="PF04984">
    <property type="entry name" value="Phage_sheath_1"/>
    <property type="match status" value="1"/>
</dbReference>
<proteinExistence type="inferred from homology"/>
<dbReference type="EMBL" id="CP014168">
    <property type="protein sequence ID" value="AOH83627.1"/>
    <property type="molecule type" value="Genomic_DNA"/>
</dbReference>
<feature type="domain" description="Tail sheath protein subtilisin-like" evidence="2">
    <location>
        <begin position="115"/>
        <end position="280"/>
    </location>
</feature>
<evidence type="ECO:0000313" key="5">
    <source>
        <dbReference type="Proteomes" id="UP000094256"/>
    </source>
</evidence>
<dbReference type="InterPro" id="IPR052042">
    <property type="entry name" value="Tail_sheath_structural"/>
</dbReference>
<dbReference type="InterPro" id="IPR035089">
    <property type="entry name" value="Phage_sheath_subtilisin"/>
</dbReference>
<reference evidence="4 5" key="1">
    <citation type="submission" date="2016-01" db="EMBL/GenBank/DDBJ databases">
        <title>Complete genome and mega plasmid sequence of Sphingomonas panacis DCY99 elicits systemic resistance in rice to Xanthomonas oryzae.</title>
        <authorList>
            <person name="Kim Y.J."/>
            <person name="Yang D.C."/>
            <person name="Sing P."/>
        </authorList>
    </citation>
    <scope>NUCLEOTIDE SEQUENCE [LARGE SCALE GENOMIC DNA]</scope>
    <source>
        <strain evidence="4 5">DCY99</strain>
    </source>
</reference>
<evidence type="ECO:0000313" key="4">
    <source>
        <dbReference type="EMBL" id="AOH83627.1"/>
    </source>
</evidence>
<keyword evidence="5" id="KW-1185">Reference proteome</keyword>
<dbReference type="Proteomes" id="UP000094256">
    <property type="component" value="Chromosome"/>
</dbReference>
<dbReference type="RefSeq" id="WP_069204201.1">
    <property type="nucleotide sequence ID" value="NZ_CP014168.1"/>
</dbReference>
<protein>
    <submittedName>
        <fullName evidence="4">Phage tail protein</fullName>
    </submittedName>
</protein>
<evidence type="ECO:0000259" key="3">
    <source>
        <dbReference type="Pfam" id="PF17482"/>
    </source>
</evidence>
<organism evidence="4 5">
    <name type="scientific">Sphingomonas panacis</name>
    <dbReference type="NCBI Taxonomy" id="1560345"/>
    <lineage>
        <taxon>Bacteria</taxon>
        <taxon>Pseudomonadati</taxon>
        <taxon>Pseudomonadota</taxon>
        <taxon>Alphaproteobacteria</taxon>
        <taxon>Sphingomonadales</taxon>
        <taxon>Sphingomonadaceae</taxon>
        <taxon>Sphingomonas</taxon>
    </lineage>
</organism>
<evidence type="ECO:0000259" key="2">
    <source>
        <dbReference type="Pfam" id="PF04984"/>
    </source>
</evidence>
<dbReference type="OrthoDB" id="9767864at2"/>
<dbReference type="STRING" id="1560345.AWL63_06220"/>
<dbReference type="PANTHER" id="PTHR35861:SF1">
    <property type="entry name" value="PHAGE TAIL SHEATH PROTEIN"/>
    <property type="match status" value="1"/>
</dbReference>
<dbReference type="KEGG" id="span:AWL63_06220"/>
<comment type="similarity">
    <text evidence="1">Belongs to the myoviridae tail sheath protein family.</text>
</comment>
<dbReference type="AlphaFoldDB" id="A0A1B3Z868"/>
<sequence>MPAPYQHGITVTEVASTARTIATIATGVIGLVATATAAAGAATAALDAAFPLDRPVLVKNILAAIDVAGTGGTLKATLQAIADQVRTPVVVVRVAAGADADATNLAVIGTDTGGVKTGMHALLAADAQLGYRPRIIGAPGLDPQPVATALAIVAGKLRAMAYAAAIGATLADVIDYRDHFTARELMLIYPDFLAPDGVLGATAPSFAVARALGLRAQIDQTMGWNKTLSNVPVTGVVGLTHDIGFDIQSVDSDANQLNAASITTIVRLNGELRFWGSRTCAPADSDFTFESATRSAQILADTMAAGLVWAIDKPLTPSLARDIVEEINDKLRALVRGGFLLGAVAWFDPDKNPTGSLKQGILQISYKYTPTPPLEHLGLQQEITDDYLADFAALVAGA</sequence>
<evidence type="ECO:0000256" key="1">
    <source>
        <dbReference type="ARBA" id="ARBA00008005"/>
    </source>
</evidence>
<name>A0A1B3Z868_9SPHN</name>
<accession>A0A1B3Z868</accession>
<gene>
    <name evidence="4" type="ORF">AWL63_06220</name>
</gene>
<dbReference type="Pfam" id="PF17482">
    <property type="entry name" value="Phage_sheath_1C"/>
    <property type="match status" value="1"/>
</dbReference>
<dbReference type="InterPro" id="IPR020287">
    <property type="entry name" value="Tail_sheath_C"/>
</dbReference>